<keyword evidence="6" id="KW-1185">Reference proteome</keyword>
<dbReference type="Proteomes" id="UP000236318">
    <property type="component" value="Unassembled WGS sequence"/>
</dbReference>
<dbReference type="SUPFAM" id="SSF51735">
    <property type="entry name" value="NAD(P)-binding Rossmann-fold domains"/>
    <property type="match status" value="1"/>
</dbReference>
<dbReference type="PANTHER" id="PTHR44169">
    <property type="entry name" value="NADPH-DEPENDENT 1-ACYLDIHYDROXYACETONE PHOSPHATE REDUCTASE"/>
    <property type="match status" value="1"/>
</dbReference>
<dbReference type="InterPro" id="IPR057326">
    <property type="entry name" value="KR_dom"/>
</dbReference>
<evidence type="ECO:0000313" key="5">
    <source>
        <dbReference type="EMBL" id="SOX51510.1"/>
    </source>
</evidence>
<dbReference type="PANTHER" id="PTHR44169:SF6">
    <property type="entry name" value="NADPH-DEPENDENT 1-ACYLDIHYDROXYACETONE PHOSPHATE REDUCTASE"/>
    <property type="match status" value="1"/>
</dbReference>
<comment type="caution">
    <text evidence="5">The sequence shown here is derived from an EMBL/GenBank/DDBJ whole genome shotgun (WGS) entry which is preliminary data.</text>
</comment>
<keyword evidence="2" id="KW-0560">Oxidoreductase</keyword>
<evidence type="ECO:0000256" key="1">
    <source>
        <dbReference type="ARBA" id="ARBA00006484"/>
    </source>
</evidence>
<dbReference type="EMBL" id="FXEG02000001">
    <property type="protein sequence ID" value="SOX51510.1"/>
    <property type="molecule type" value="Genomic_DNA"/>
</dbReference>
<evidence type="ECO:0000259" key="4">
    <source>
        <dbReference type="SMART" id="SM00822"/>
    </source>
</evidence>
<dbReference type="PRINTS" id="PR00080">
    <property type="entry name" value="SDRFAMILY"/>
</dbReference>
<reference evidence="5" key="1">
    <citation type="submission" date="2018-01" db="EMBL/GenBank/DDBJ databases">
        <authorList>
            <consortium name="Urmite Genomes"/>
        </authorList>
    </citation>
    <scope>NUCLEOTIDE SEQUENCE [LARGE SCALE GENOMIC DNA]</scope>
    <source>
        <strain evidence="5">AFP003</strain>
    </source>
</reference>
<gene>
    <name evidence="5" type="ORF">MAAFP003_171</name>
</gene>
<protein>
    <submittedName>
        <fullName evidence="5">KR domain-containing protein</fullName>
    </submittedName>
</protein>
<dbReference type="Gene3D" id="3.40.50.720">
    <property type="entry name" value="NAD(P)-binding Rossmann-like Domain"/>
    <property type="match status" value="1"/>
</dbReference>
<sequence length="263" mass="28764">MEMTGNTVLVTGGGSGIGRGLAESFHRLGNQVVIAGRRRQLLQTVVEANPGIGYLSLDQSDAADVRRFAVELTDRYPDFNVLVNNAGTQRVEDLTASNVGLAEQSIAINLLGPIRLTSALLPALLRKPRATILNVTSGLAFMPSALTPTYCASKAALHSYTQSLRFQLRDTAIQVIEIIPPHVQTALQGDERGFDPRAMPLDDYVAETMSLLRTEPLADEIVVERVKNFRYAERDGTYRDIYPAFNEAMTAWLRSASTTQGAR</sequence>
<dbReference type="AlphaFoldDB" id="A0A2K4Y404"/>
<evidence type="ECO:0000256" key="3">
    <source>
        <dbReference type="RuleBase" id="RU000363"/>
    </source>
</evidence>
<evidence type="ECO:0000313" key="6">
    <source>
        <dbReference type="Proteomes" id="UP000236318"/>
    </source>
</evidence>
<proteinExistence type="inferred from homology"/>
<organism evidence="5 6">
    <name type="scientific">Mycobacterium ahvazicum</name>
    <dbReference type="NCBI Taxonomy" id="1964395"/>
    <lineage>
        <taxon>Bacteria</taxon>
        <taxon>Bacillati</taxon>
        <taxon>Actinomycetota</taxon>
        <taxon>Actinomycetes</taxon>
        <taxon>Mycobacteriales</taxon>
        <taxon>Mycobacteriaceae</taxon>
        <taxon>Mycobacterium</taxon>
        <taxon>Mycobacterium simiae complex</taxon>
    </lineage>
</organism>
<feature type="domain" description="Ketoreductase" evidence="4">
    <location>
        <begin position="6"/>
        <end position="182"/>
    </location>
</feature>
<dbReference type="RefSeq" id="WP_096283590.1">
    <property type="nucleotide sequence ID" value="NZ_FXEG02000001.1"/>
</dbReference>
<dbReference type="GO" id="GO:0016491">
    <property type="term" value="F:oxidoreductase activity"/>
    <property type="evidence" value="ECO:0007669"/>
    <property type="project" value="UniProtKB-KW"/>
</dbReference>
<dbReference type="InterPro" id="IPR002347">
    <property type="entry name" value="SDR_fam"/>
</dbReference>
<evidence type="ECO:0000256" key="2">
    <source>
        <dbReference type="ARBA" id="ARBA00023002"/>
    </source>
</evidence>
<dbReference type="SMART" id="SM00822">
    <property type="entry name" value="PKS_KR"/>
    <property type="match status" value="1"/>
</dbReference>
<dbReference type="PRINTS" id="PR00081">
    <property type="entry name" value="GDHRDH"/>
</dbReference>
<dbReference type="OrthoDB" id="9810734at2"/>
<dbReference type="InterPro" id="IPR036291">
    <property type="entry name" value="NAD(P)-bd_dom_sf"/>
</dbReference>
<accession>A0A2K4Y404</accession>
<dbReference type="PROSITE" id="PS00061">
    <property type="entry name" value="ADH_SHORT"/>
    <property type="match status" value="1"/>
</dbReference>
<dbReference type="Pfam" id="PF00106">
    <property type="entry name" value="adh_short"/>
    <property type="match status" value="1"/>
</dbReference>
<comment type="similarity">
    <text evidence="1 3">Belongs to the short-chain dehydrogenases/reductases (SDR) family.</text>
</comment>
<dbReference type="InterPro" id="IPR020904">
    <property type="entry name" value="Sc_DH/Rdtase_CS"/>
</dbReference>
<name>A0A2K4Y404_9MYCO</name>